<dbReference type="SUPFAM" id="SSF56112">
    <property type="entry name" value="Protein kinase-like (PK-like)"/>
    <property type="match status" value="1"/>
</dbReference>
<dbReference type="PROSITE" id="PS50011">
    <property type="entry name" value="PROTEIN_KINASE_DOM"/>
    <property type="match status" value="1"/>
</dbReference>
<comment type="similarity">
    <text evidence="6">Belongs to the protein kinase superfamily. Ser/Thr protein kinase family. GCN2 subfamily.</text>
</comment>
<reference evidence="8" key="1">
    <citation type="submission" date="2021-02" db="EMBL/GenBank/DDBJ databases">
        <authorList>
            <person name="Dougan E. K."/>
            <person name="Rhodes N."/>
            <person name="Thang M."/>
            <person name="Chan C."/>
        </authorList>
    </citation>
    <scope>NUCLEOTIDE SEQUENCE</scope>
</reference>
<dbReference type="OrthoDB" id="288729at2759"/>
<dbReference type="Pfam" id="PF00069">
    <property type="entry name" value="Pkinase"/>
    <property type="match status" value="1"/>
</dbReference>
<dbReference type="InterPro" id="IPR000719">
    <property type="entry name" value="Prot_kinase_dom"/>
</dbReference>
<evidence type="ECO:0000256" key="5">
    <source>
        <dbReference type="ARBA" id="ARBA00023193"/>
    </source>
</evidence>
<dbReference type="PROSITE" id="PS00108">
    <property type="entry name" value="PROTEIN_KINASE_ST"/>
    <property type="match status" value="1"/>
</dbReference>
<dbReference type="GO" id="GO:0005524">
    <property type="term" value="F:ATP binding"/>
    <property type="evidence" value="ECO:0007669"/>
    <property type="project" value="UniProtKB-KW"/>
</dbReference>
<protein>
    <recommendedName>
        <fullName evidence="7">Protein kinase domain-containing protein</fullName>
    </recommendedName>
</protein>
<dbReference type="InterPro" id="IPR011009">
    <property type="entry name" value="Kinase-like_dom_sf"/>
</dbReference>
<evidence type="ECO:0000256" key="4">
    <source>
        <dbReference type="ARBA" id="ARBA00022840"/>
    </source>
</evidence>
<keyword evidence="1" id="KW-0808">Transferase</keyword>
<keyword evidence="3" id="KW-0418">Kinase</keyword>
<keyword evidence="9" id="KW-1185">Reference proteome</keyword>
<dbReference type="PANTHER" id="PTHR11042">
    <property type="entry name" value="EUKARYOTIC TRANSLATION INITIATION FACTOR 2-ALPHA KINASE EIF2-ALPHA KINASE -RELATED"/>
    <property type="match status" value="1"/>
</dbReference>
<accession>A0A812JGD1</accession>
<dbReference type="GO" id="GO:0005634">
    <property type="term" value="C:nucleus"/>
    <property type="evidence" value="ECO:0007669"/>
    <property type="project" value="TreeGrafter"/>
</dbReference>
<dbReference type="GO" id="GO:0004672">
    <property type="term" value="F:protein kinase activity"/>
    <property type="evidence" value="ECO:0007669"/>
    <property type="project" value="InterPro"/>
</dbReference>
<keyword evidence="4" id="KW-0067">ATP-binding</keyword>
<sequence length="163" mass="17836">MDTAPQTSAQALQVMLAVLRGLAFVHNCNIIHTDLKPENVLFKRNSEPAIADFGSATERGSARELQRRANVRLASPELLENWPFDTHTDIYSLGQTLLDVISPPGPDSMYLALFQIPLEELQTLPCSMANYIRGLVATDPTLRPSAECAAEQLQSVALQLGCC</sequence>
<dbReference type="Proteomes" id="UP000649617">
    <property type="component" value="Unassembled WGS sequence"/>
</dbReference>
<evidence type="ECO:0000313" key="8">
    <source>
        <dbReference type="EMBL" id="CAE7206056.1"/>
    </source>
</evidence>
<dbReference type="Gene3D" id="1.10.510.10">
    <property type="entry name" value="Transferase(Phosphotransferase) domain 1"/>
    <property type="match status" value="1"/>
</dbReference>
<dbReference type="GO" id="GO:0017148">
    <property type="term" value="P:negative regulation of translation"/>
    <property type="evidence" value="ECO:0007669"/>
    <property type="project" value="UniProtKB-KW"/>
</dbReference>
<evidence type="ECO:0000256" key="6">
    <source>
        <dbReference type="ARBA" id="ARBA00037982"/>
    </source>
</evidence>
<evidence type="ECO:0000256" key="3">
    <source>
        <dbReference type="ARBA" id="ARBA00022777"/>
    </source>
</evidence>
<dbReference type="SMART" id="SM00220">
    <property type="entry name" value="S_TKc"/>
    <property type="match status" value="1"/>
</dbReference>
<feature type="domain" description="Protein kinase" evidence="7">
    <location>
        <begin position="1"/>
        <end position="158"/>
    </location>
</feature>
<name>A0A812JGD1_SYMPI</name>
<dbReference type="GO" id="GO:0005737">
    <property type="term" value="C:cytoplasm"/>
    <property type="evidence" value="ECO:0007669"/>
    <property type="project" value="TreeGrafter"/>
</dbReference>
<evidence type="ECO:0000256" key="2">
    <source>
        <dbReference type="ARBA" id="ARBA00022741"/>
    </source>
</evidence>
<dbReference type="AlphaFoldDB" id="A0A812JGD1"/>
<dbReference type="InterPro" id="IPR008271">
    <property type="entry name" value="Ser/Thr_kinase_AS"/>
</dbReference>
<evidence type="ECO:0000256" key="1">
    <source>
        <dbReference type="ARBA" id="ARBA00022679"/>
    </source>
</evidence>
<organism evidence="8 9">
    <name type="scientific">Symbiodinium pilosum</name>
    <name type="common">Dinoflagellate</name>
    <dbReference type="NCBI Taxonomy" id="2952"/>
    <lineage>
        <taxon>Eukaryota</taxon>
        <taxon>Sar</taxon>
        <taxon>Alveolata</taxon>
        <taxon>Dinophyceae</taxon>
        <taxon>Suessiales</taxon>
        <taxon>Symbiodiniaceae</taxon>
        <taxon>Symbiodinium</taxon>
    </lineage>
</organism>
<evidence type="ECO:0000313" key="9">
    <source>
        <dbReference type="Proteomes" id="UP000649617"/>
    </source>
</evidence>
<dbReference type="EMBL" id="CAJNIZ010002091">
    <property type="protein sequence ID" value="CAE7206056.1"/>
    <property type="molecule type" value="Genomic_DNA"/>
</dbReference>
<evidence type="ECO:0000259" key="7">
    <source>
        <dbReference type="PROSITE" id="PS50011"/>
    </source>
</evidence>
<gene>
    <name evidence="8" type="ORF">SPIL2461_LOCUS1967</name>
</gene>
<keyword evidence="2" id="KW-0547">Nucleotide-binding</keyword>
<dbReference type="InterPro" id="IPR050339">
    <property type="entry name" value="CC_SR_Kinase"/>
</dbReference>
<proteinExistence type="inferred from homology"/>
<keyword evidence="5" id="KW-0652">Protein synthesis inhibitor</keyword>
<comment type="caution">
    <text evidence="8">The sequence shown here is derived from an EMBL/GenBank/DDBJ whole genome shotgun (WGS) entry which is preliminary data.</text>
</comment>